<organism evidence="11 12">
    <name type="scientific">Geomicrobium halophilum</name>
    <dbReference type="NCBI Taxonomy" id="549000"/>
    <lineage>
        <taxon>Bacteria</taxon>
        <taxon>Bacillati</taxon>
        <taxon>Bacillota</taxon>
        <taxon>Bacilli</taxon>
        <taxon>Bacillales</taxon>
        <taxon>Geomicrobium</taxon>
    </lineage>
</organism>
<feature type="domain" description="DNA polymerase III delta N-terminal" evidence="9">
    <location>
        <begin position="20"/>
        <end position="145"/>
    </location>
</feature>
<protein>
    <recommendedName>
        <fullName evidence="2">DNA polymerase III subunit delta</fullName>
        <ecNumber evidence="1">2.7.7.7</ecNumber>
    </recommendedName>
</protein>
<dbReference type="InterPro" id="IPR027417">
    <property type="entry name" value="P-loop_NTPase"/>
</dbReference>
<dbReference type="EC" id="2.7.7.7" evidence="1"/>
<dbReference type="InterPro" id="IPR005790">
    <property type="entry name" value="DNA_polIII_delta"/>
</dbReference>
<dbReference type="SUPFAM" id="SSF52540">
    <property type="entry name" value="P-loop containing nucleoside triphosphate hydrolases"/>
    <property type="match status" value="1"/>
</dbReference>
<evidence type="ECO:0000256" key="1">
    <source>
        <dbReference type="ARBA" id="ARBA00012417"/>
    </source>
</evidence>
<dbReference type="GO" id="GO:0003677">
    <property type="term" value="F:DNA binding"/>
    <property type="evidence" value="ECO:0007669"/>
    <property type="project" value="InterPro"/>
</dbReference>
<evidence type="ECO:0000256" key="7">
    <source>
        <dbReference type="ARBA" id="ARBA00034754"/>
    </source>
</evidence>
<comment type="catalytic activity">
    <reaction evidence="8">
        <text>DNA(n) + a 2'-deoxyribonucleoside 5'-triphosphate = DNA(n+1) + diphosphate</text>
        <dbReference type="Rhea" id="RHEA:22508"/>
        <dbReference type="Rhea" id="RHEA-COMP:17339"/>
        <dbReference type="Rhea" id="RHEA-COMP:17340"/>
        <dbReference type="ChEBI" id="CHEBI:33019"/>
        <dbReference type="ChEBI" id="CHEBI:61560"/>
        <dbReference type="ChEBI" id="CHEBI:173112"/>
        <dbReference type="EC" id="2.7.7.7"/>
    </reaction>
</comment>
<dbReference type="InterPro" id="IPR010372">
    <property type="entry name" value="DNA_pol3_delta_N"/>
</dbReference>
<keyword evidence="12" id="KW-1185">Reference proteome</keyword>
<evidence type="ECO:0000259" key="10">
    <source>
        <dbReference type="Pfam" id="PF21694"/>
    </source>
</evidence>
<evidence type="ECO:0000313" key="11">
    <source>
        <dbReference type="EMBL" id="MBB6448813.1"/>
    </source>
</evidence>
<evidence type="ECO:0000256" key="6">
    <source>
        <dbReference type="ARBA" id="ARBA00022932"/>
    </source>
</evidence>
<comment type="similarity">
    <text evidence="7">Belongs to the DNA polymerase HolA subunit family.</text>
</comment>
<gene>
    <name evidence="11" type="ORF">HNR44_000762</name>
</gene>
<evidence type="ECO:0000256" key="4">
    <source>
        <dbReference type="ARBA" id="ARBA00022695"/>
    </source>
</evidence>
<dbReference type="InterPro" id="IPR048466">
    <property type="entry name" value="DNA_pol3_delta-like_C"/>
</dbReference>
<dbReference type="EMBL" id="JACHHJ010000001">
    <property type="protein sequence ID" value="MBB6448813.1"/>
    <property type="molecule type" value="Genomic_DNA"/>
</dbReference>
<evidence type="ECO:0000256" key="2">
    <source>
        <dbReference type="ARBA" id="ARBA00017703"/>
    </source>
</evidence>
<accession>A0A841PWS9</accession>
<dbReference type="RefSeq" id="WP_184402752.1">
    <property type="nucleotide sequence ID" value="NZ_JACHHJ010000001.1"/>
</dbReference>
<keyword evidence="3 11" id="KW-0808">Transferase</keyword>
<dbReference type="Gene3D" id="1.10.8.60">
    <property type="match status" value="1"/>
</dbReference>
<dbReference type="GO" id="GO:0006261">
    <property type="term" value="P:DNA-templated DNA replication"/>
    <property type="evidence" value="ECO:0007669"/>
    <property type="project" value="TreeGrafter"/>
</dbReference>
<dbReference type="InterPro" id="IPR008921">
    <property type="entry name" value="DNA_pol3_clamp-load_cplx_C"/>
</dbReference>
<dbReference type="GO" id="GO:0003887">
    <property type="term" value="F:DNA-directed DNA polymerase activity"/>
    <property type="evidence" value="ECO:0007669"/>
    <property type="project" value="UniProtKB-KW"/>
</dbReference>
<keyword evidence="6" id="KW-0239">DNA-directed DNA polymerase</keyword>
<evidence type="ECO:0000259" key="9">
    <source>
        <dbReference type="Pfam" id="PF06144"/>
    </source>
</evidence>
<comment type="caution">
    <text evidence="11">The sequence shown here is derived from an EMBL/GenBank/DDBJ whole genome shotgun (WGS) entry which is preliminary data.</text>
</comment>
<dbReference type="PANTHER" id="PTHR34388:SF1">
    <property type="entry name" value="DNA POLYMERASE III SUBUNIT DELTA"/>
    <property type="match status" value="1"/>
</dbReference>
<dbReference type="Gene3D" id="3.40.50.300">
    <property type="entry name" value="P-loop containing nucleotide triphosphate hydrolases"/>
    <property type="match status" value="1"/>
</dbReference>
<dbReference type="Gene3D" id="1.20.272.10">
    <property type="match status" value="1"/>
</dbReference>
<keyword evidence="5" id="KW-0235">DNA replication</keyword>
<reference evidence="11 12" key="1">
    <citation type="submission" date="2020-08" db="EMBL/GenBank/DDBJ databases">
        <title>Genomic Encyclopedia of Type Strains, Phase IV (KMG-IV): sequencing the most valuable type-strain genomes for metagenomic binning, comparative biology and taxonomic classification.</title>
        <authorList>
            <person name="Goeker M."/>
        </authorList>
    </citation>
    <scope>NUCLEOTIDE SEQUENCE [LARGE SCALE GENOMIC DNA]</scope>
    <source>
        <strain evidence="11 12">DSM 21769</strain>
    </source>
</reference>
<evidence type="ECO:0000313" key="12">
    <source>
        <dbReference type="Proteomes" id="UP000568839"/>
    </source>
</evidence>
<dbReference type="SUPFAM" id="SSF48019">
    <property type="entry name" value="post-AAA+ oligomerization domain-like"/>
    <property type="match status" value="1"/>
</dbReference>
<dbReference type="Proteomes" id="UP000568839">
    <property type="component" value="Unassembled WGS sequence"/>
</dbReference>
<dbReference type="GO" id="GO:0009360">
    <property type="term" value="C:DNA polymerase III complex"/>
    <property type="evidence" value="ECO:0007669"/>
    <property type="project" value="InterPro"/>
</dbReference>
<evidence type="ECO:0000256" key="8">
    <source>
        <dbReference type="ARBA" id="ARBA00049244"/>
    </source>
</evidence>
<dbReference type="Pfam" id="PF06144">
    <property type="entry name" value="DNA_pol3_delta"/>
    <property type="match status" value="1"/>
</dbReference>
<dbReference type="PANTHER" id="PTHR34388">
    <property type="entry name" value="DNA POLYMERASE III SUBUNIT DELTA"/>
    <property type="match status" value="1"/>
</dbReference>
<evidence type="ECO:0000256" key="5">
    <source>
        <dbReference type="ARBA" id="ARBA00022705"/>
    </source>
</evidence>
<keyword evidence="4 11" id="KW-0548">Nucleotidyltransferase</keyword>
<name>A0A841PWS9_9BACL</name>
<feature type="domain" description="DNA polymerase III delta subunit-like C-terminal" evidence="10">
    <location>
        <begin position="218"/>
        <end position="337"/>
    </location>
</feature>
<dbReference type="AlphaFoldDB" id="A0A841PWS9"/>
<dbReference type="Pfam" id="PF21694">
    <property type="entry name" value="DNA_pol3_delta_C"/>
    <property type="match status" value="1"/>
</dbReference>
<proteinExistence type="inferred from homology"/>
<sequence>MGTYMQVKNDIKAEKFTSVYLIYGTERYIIDDLVKHIGTYALREEERAFNLSQLDMREVPVQEGIEEAETAAFFGPRRVIILHHARFLTGAKDKDMPAHDVKRMERFLAELPPEHIVIITVEAEKLDERKKIVKKLKAAGETVEAAPLKGEGLKEWITGQAHDRGVTLTAGAIEELLGRSNSDLLTLEKEIEKCAQYLNHSGAIDEDIVDALVPRSLEDNIFQLIDAVSDKQTAYALQVFDDLLRNGEEPIKIITLLGRQFRMMGLAAEMERRGYSQQKMAGQLGVPPFVAKRLRQKAKYTKGDSIARALSYIAETDYKMKQGMMEKKSGVALLIARLPHILST</sequence>
<dbReference type="NCBIfam" id="TIGR01128">
    <property type="entry name" value="holA"/>
    <property type="match status" value="1"/>
</dbReference>
<evidence type="ECO:0000256" key="3">
    <source>
        <dbReference type="ARBA" id="ARBA00022679"/>
    </source>
</evidence>